<dbReference type="AlphaFoldDB" id="A0A329MSD6"/>
<feature type="region of interest" description="Disordered" evidence="1">
    <location>
        <begin position="31"/>
        <end position="56"/>
    </location>
</feature>
<accession>A0A329MSD6</accession>
<proteinExistence type="predicted"/>
<sequence length="555" mass="62190">MKRRRIRLTRKPVKGLALLLALSTVLAACSSDKKPEAAESSPPPKTDPGSSAKYDPPIEVTTVSNYTSLVKFANGDDINNNMWTRYIQDTLGIKVTRKWATTSGEELQQKTNLMIASGDIPDFFAAEPLQFKQLSEAGLIEDLTAVYEKYAPERVKQLMQEAGPEVLKSATINGKLLAIPWTGLQRESVPVVWIRSDWMKKLNLPEPKTMDDLLKISAAFVEQDPDGNNKKDTFGIMLDKDLYYLTGLLNGFHAYNNIWTKDASGKLAFSSIQPEMKTALGKLQEIFKAGHIDPEFAVKNGEKAIETIGANKVGIFFSDRGGAAYPASTSLPNVEWNSYPVPSIDDKPVKLQHDLNVYGFYWVVKKGSKNPEALLKILDVFLDKFYFTTSDEDYKTFIAPPGDPNPVWFLAPAKMYRPLNNLDSYQQVNAVLSGKKKLEEITPQQRAIYDRITKYKAGDQSLWWESAQNSSEGSGRILEQYLKNDQFMPNQFTTTPTTAMVSKQANLTAMMLETFTKIIMGTAPVSEFDNFVASWKKLGGDEITKEVNDWYATQK</sequence>
<keyword evidence="2" id="KW-0732">Signal</keyword>
<name>A0A329MSD6_9BACL</name>
<gene>
    <name evidence="3" type="ORF">DQG23_05845</name>
</gene>
<protein>
    <submittedName>
        <fullName evidence="3">ABC transporter substrate-binding protein</fullName>
    </submittedName>
</protein>
<evidence type="ECO:0000256" key="1">
    <source>
        <dbReference type="SAM" id="MobiDB-lite"/>
    </source>
</evidence>
<dbReference type="OrthoDB" id="9787283at2"/>
<dbReference type="Proteomes" id="UP000250369">
    <property type="component" value="Unassembled WGS sequence"/>
</dbReference>
<dbReference type="Gene3D" id="3.40.190.10">
    <property type="entry name" value="Periplasmic binding protein-like II"/>
    <property type="match status" value="3"/>
</dbReference>
<dbReference type="PANTHER" id="PTHR43649:SF12">
    <property type="entry name" value="DIACETYLCHITOBIOSE BINDING PROTEIN DASA"/>
    <property type="match status" value="1"/>
</dbReference>
<dbReference type="SUPFAM" id="SSF53850">
    <property type="entry name" value="Periplasmic binding protein-like II"/>
    <property type="match status" value="1"/>
</dbReference>
<evidence type="ECO:0000313" key="3">
    <source>
        <dbReference type="EMBL" id="RAV22460.1"/>
    </source>
</evidence>
<evidence type="ECO:0000313" key="4">
    <source>
        <dbReference type="Proteomes" id="UP000250369"/>
    </source>
</evidence>
<comment type="caution">
    <text evidence="3">The sequence shown here is derived from an EMBL/GenBank/DDBJ whole genome shotgun (WGS) entry which is preliminary data.</text>
</comment>
<dbReference type="PANTHER" id="PTHR43649">
    <property type="entry name" value="ARABINOSE-BINDING PROTEIN-RELATED"/>
    <property type="match status" value="1"/>
</dbReference>
<feature type="signal peptide" evidence="2">
    <location>
        <begin position="1"/>
        <end position="27"/>
    </location>
</feature>
<feature type="chain" id="PRO_5038401027" evidence="2">
    <location>
        <begin position="28"/>
        <end position="555"/>
    </location>
</feature>
<dbReference type="PROSITE" id="PS51257">
    <property type="entry name" value="PROKAR_LIPOPROTEIN"/>
    <property type="match status" value="1"/>
</dbReference>
<keyword evidence="4" id="KW-1185">Reference proteome</keyword>
<dbReference type="EMBL" id="QMFB01000002">
    <property type="protein sequence ID" value="RAV22460.1"/>
    <property type="molecule type" value="Genomic_DNA"/>
</dbReference>
<dbReference type="InterPro" id="IPR050490">
    <property type="entry name" value="Bact_solute-bd_prot1"/>
</dbReference>
<dbReference type="Pfam" id="PF01547">
    <property type="entry name" value="SBP_bac_1"/>
    <property type="match status" value="1"/>
</dbReference>
<dbReference type="RefSeq" id="WP_113029866.1">
    <property type="nucleotide sequence ID" value="NZ_QMFB01000002.1"/>
</dbReference>
<dbReference type="InterPro" id="IPR006059">
    <property type="entry name" value="SBP"/>
</dbReference>
<dbReference type="CDD" id="cd13580">
    <property type="entry name" value="PBP2_AlgQ_like_1"/>
    <property type="match status" value="1"/>
</dbReference>
<reference evidence="3 4" key="1">
    <citation type="journal article" date="2009" name="Int. J. Syst. Evol. Microbiol.">
        <title>Paenibacillus contaminans sp. nov., isolated from a contaminated laboratory plate.</title>
        <authorList>
            <person name="Chou J.H."/>
            <person name="Lee J.H."/>
            <person name="Lin M.C."/>
            <person name="Chang P.S."/>
            <person name="Arun A.B."/>
            <person name="Young C.C."/>
            <person name="Chen W.M."/>
        </authorList>
    </citation>
    <scope>NUCLEOTIDE SEQUENCE [LARGE SCALE GENOMIC DNA]</scope>
    <source>
        <strain evidence="3 4">CKOBP-6</strain>
    </source>
</reference>
<evidence type="ECO:0000256" key="2">
    <source>
        <dbReference type="SAM" id="SignalP"/>
    </source>
</evidence>
<organism evidence="3 4">
    <name type="scientific">Paenibacillus contaminans</name>
    <dbReference type="NCBI Taxonomy" id="450362"/>
    <lineage>
        <taxon>Bacteria</taxon>
        <taxon>Bacillati</taxon>
        <taxon>Bacillota</taxon>
        <taxon>Bacilli</taxon>
        <taxon>Bacillales</taxon>
        <taxon>Paenibacillaceae</taxon>
        <taxon>Paenibacillus</taxon>
    </lineage>
</organism>